<feature type="domain" description="NAD(P)-binding" evidence="9">
    <location>
        <begin position="23"/>
        <end position="216"/>
    </location>
</feature>
<dbReference type="Pfam" id="PF13460">
    <property type="entry name" value="NAD_binding_10"/>
    <property type="match status" value="1"/>
</dbReference>
<evidence type="ECO:0000256" key="2">
    <source>
        <dbReference type="ARBA" id="ARBA00022857"/>
    </source>
</evidence>
<keyword evidence="4" id="KW-0560">Oxidoreductase</keyword>
<dbReference type="PANTHER" id="PTHR47378">
    <property type="entry name" value="DIVINYL CHLOROPHYLLIDE A 8-VINYL-REDUCTASE, CHLOROPLASTIC"/>
    <property type="match status" value="1"/>
</dbReference>
<dbReference type="CDD" id="cd05243">
    <property type="entry name" value="SDR_a5"/>
    <property type="match status" value="1"/>
</dbReference>
<dbReference type="EMBL" id="RCZC01000001">
    <property type="protein sequence ID" value="TPG56506.1"/>
    <property type="molecule type" value="Genomic_DNA"/>
</dbReference>
<dbReference type="GO" id="GO:0015995">
    <property type="term" value="P:chlorophyll biosynthetic process"/>
    <property type="evidence" value="ECO:0007669"/>
    <property type="project" value="UniProtKB-UniPathway"/>
</dbReference>
<organism evidence="10 11">
    <name type="scientific">Sphingomonas glacialis</name>
    <dbReference type="NCBI Taxonomy" id="658225"/>
    <lineage>
        <taxon>Bacteria</taxon>
        <taxon>Pseudomonadati</taxon>
        <taxon>Pseudomonadota</taxon>
        <taxon>Alphaproteobacteria</taxon>
        <taxon>Sphingomonadales</taxon>
        <taxon>Sphingomonadaceae</taxon>
        <taxon>Sphingomonas</taxon>
    </lineage>
</organism>
<dbReference type="UniPathway" id="UPA00668"/>
<comment type="pathway">
    <text evidence="1">Porphyrin-containing compound metabolism; chlorophyll biosynthesis.</text>
</comment>
<evidence type="ECO:0000256" key="8">
    <source>
        <dbReference type="ARBA" id="ARBA00049498"/>
    </source>
</evidence>
<gene>
    <name evidence="10" type="ORF">EAH76_02920</name>
</gene>
<dbReference type="InterPro" id="IPR016040">
    <property type="entry name" value="NAD(P)-bd_dom"/>
</dbReference>
<dbReference type="SUPFAM" id="SSF51735">
    <property type="entry name" value="NAD(P)-binding Rossmann-fold domains"/>
    <property type="match status" value="1"/>
</dbReference>
<keyword evidence="5" id="KW-0149">Chlorophyll biosynthesis</keyword>
<dbReference type="InterPro" id="IPR044201">
    <property type="entry name" value="DVR-like"/>
</dbReference>
<dbReference type="Proteomes" id="UP000319931">
    <property type="component" value="Unassembled WGS sequence"/>
</dbReference>
<evidence type="ECO:0000313" key="10">
    <source>
        <dbReference type="EMBL" id="TPG56506.1"/>
    </source>
</evidence>
<dbReference type="GO" id="GO:0033728">
    <property type="term" value="F:3,8-divinyl protochlorophyllide a 8-vinyl-reductase (NADPH) activity"/>
    <property type="evidence" value="ECO:0007669"/>
    <property type="project" value="UniProtKB-EC"/>
</dbReference>
<dbReference type="InterPro" id="IPR036291">
    <property type="entry name" value="NAD(P)-bd_dom_sf"/>
</dbReference>
<evidence type="ECO:0000256" key="5">
    <source>
        <dbReference type="ARBA" id="ARBA00023171"/>
    </source>
</evidence>
<dbReference type="AlphaFoldDB" id="A0A502G5M7"/>
<evidence type="ECO:0000313" key="11">
    <source>
        <dbReference type="Proteomes" id="UP000319931"/>
    </source>
</evidence>
<evidence type="ECO:0000259" key="9">
    <source>
        <dbReference type="Pfam" id="PF13460"/>
    </source>
</evidence>
<evidence type="ECO:0000256" key="4">
    <source>
        <dbReference type="ARBA" id="ARBA00023002"/>
    </source>
</evidence>
<keyword evidence="3" id="KW-0809">Transit peptide</keyword>
<reference evidence="10 11" key="1">
    <citation type="journal article" date="2019" name="Environ. Microbiol.">
        <title>Species interactions and distinct microbial communities in high Arctic permafrost affected cryosols are associated with the CH4 and CO2 gas fluxes.</title>
        <authorList>
            <person name="Altshuler I."/>
            <person name="Hamel J."/>
            <person name="Turney S."/>
            <person name="Magnuson E."/>
            <person name="Levesque R."/>
            <person name="Greer C."/>
            <person name="Whyte L.G."/>
        </authorList>
    </citation>
    <scope>NUCLEOTIDE SEQUENCE [LARGE SCALE GENOMIC DNA]</scope>
    <source>
        <strain evidence="10 11">E6.1</strain>
    </source>
</reference>
<dbReference type="PANTHER" id="PTHR47378:SF1">
    <property type="entry name" value="DIVINYL CHLOROPHYLLIDE A 8-VINYL-REDUCTASE, CHLOROPLASTIC"/>
    <property type="match status" value="1"/>
</dbReference>
<dbReference type="Gene3D" id="3.40.50.720">
    <property type="entry name" value="NAD(P)-binding Rossmann-like Domain"/>
    <property type="match status" value="1"/>
</dbReference>
<comment type="caution">
    <text evidence="10">The sequence shown here is derived from an EMBL/GenBank/DDBJ whole genome shotgun (WGS) entry which is preliminary data.</text>
</comment>
<protein>
    <recommendedName>
        <fullName evidence="7">Divinyl chlorophyllide a 8-vinyl-reductase, chloroplastic</fullName>
        <ecNumber evidence="6">1.3.1.75</ecNumber>
    </recommendedName>
</protein>
<evidence type="ECO:0000256" key="1">
    <source>
        <dbReference type="ARBA" id="ARBA00005173"/>
    </source>
</evidence>
<evidence type="ECO:0000256" key="6">
    <source>
        <dbReference type="ARBA" id="ARBA00024059"/>
    </source>
</evidence>
<keyword evidence="2" id="KW-0521">NADP</keyword>
<comment type="catalytic activity">
    <reaction evidence="8">
        <text>protochlorophyllide a + NADP(+) = 3,8-divinyl protochlorophyllide a + NADPH + H(+)</text>
        <dbReference type="Rhea" id="RHEA:48884"/>
        <dbReference type="ChEBI" id="CHEBI:15378"/>
        <dbReference type="ChEBI" id="CHEBI:57783"/>
        <dbReference type="ChEBI" id="CHEBI:58349"/>
        <dbReference type="ChEBI" id="CHEBI:58632"/>
        <dbReference type="ChEBI" id="CHEBI:83350"/>
        <dbReference type="EC" id="1.3.1.75"/>
    </reaction>
</comment>
<dbReference type="EC" id="1.3.1.75" evidence="6"/>
<keyword evidence="11" id="KW-1185">Reference proteome</keyword>
<dbReference type="OrthoDB" id="7419852at2"/>
<sequence length="342" mass="36470">METETVTSRAPESTARRRVCLLGATGTIGRATAAALVRQGHDVVAFVRAKSGDRPLASADRARSFEGVLVKVVDYADPASLSHAGFGGERFDAVVSCMASRTGEPNDAWAIDHRAHLNALEAAQQAGVTHFVLLSAICVQKPLLAFQNAKLAFEAALIASGMRYSIVRPTAYFKSLSGQIERVRKGRPFLIFGDGTLTACKPISDDDLGTYIAECLGVEERWNRILPIGGPGEAITPRQQGEALFALLNRTPRFRSVPVALLDGIVAGLSAVGRIAPPLAAKAELARIGRYYATESMLVLDPATGRYDAAATPSIGSQTLFDYYRAVLDGEAAPDRGDHAVF</sequence>
<name>A0A502G5M7_9SPHN</name>
<accession>A0A502G5M7</accession>
<evidence type="ECO:0000256" key="3">
    <source>
        <dbReference type="ARBA" id="ARBA00022946"/>
    </source>
</evidence>
<evidence type="ECO:0000256" key="7">
    <source>
        <dbReference type="ARBA" id="ARBA00024089"/>
    </source>
</evidence>
<proteinExistence type="predicted"/>